<feature type="region of interest" description="Disordered" evidence="9">
    <location>
        <begin position="437"/>
        <end position="478"/>
    </location>
</feature>
<keyword evidence="2 8" id="KW-0813">Transport</keyword>
<keyword evidence="13" id="KW-1185">Reference proteome</keyword>
<feature type="compositionally biased region" description="Pro residues" evidence="9">
    <location>
        <begin position="9"/>
        <end position="18"/>
    </location>
</feature>
<keyword evidence="5 8" id="KW-0406">Ion transport</keyword>
<sequence length="674" mass="76437">MSTRRAGPPQGPPMPAQLPIPYENEKKQRSKCMSFVCFMWKLFTCIFSHVTLVAMVVAYCFLGAFTFEHLEAENERNVKKGISSIRVNLTDAIWKMTNDKPVLHQHNWTEAAIVHLQSFEKEILTAMKKDGWDGIEDVDQIQWTFFGALFYSIIVITTIGYGHIAPKTHMGKISTIFYAILGIPLMLLCLSNIGDIMASSFRFLYWRVCCYVCTREPKRSNSRRSRGGRGTVRQGRSSMRSQPGQGTSIRRSVRNSQRSADSGFDPFYEPGMAHAYSDTDCRYNEGVYYPDTDRGMHRSMNAPPPHYSSQNVAGGRGSDRFRDRAQMDRERAYLDQMDGYGDEEFMSTPQQMKRHMRAESIGRDMGHNRGSQNSRNSDGNYPPGYRNSMQKSPAANRAQSLDRRMFRRDPQMVDFEEEGGPGKTPILCNKYALDDMEERASPGGPRGGPGADRRSPINPRSQSMPRQSRYGDRLMPDRMPYYNEENEMAMQAAARKQPPPHPAAAAGRRRELRPVPSPSPRIMSPMGFAVHRQARHLQNVIDDSSLYDEDWDIRSGELPPSSIVRPVPIWLCVFLVVSYIIAGAFMFSKWEEWSFLDSAYFCFITLTTIGFGDFVPAQGVKNDSEISIALCSLYLLFGIALLAMSFNLVQEEVISNVKSVARRLGILKEEEVDD</sequence>
<dbReference type="InterPro" id="IPR013099">
    <property type="entry name" value="K_chnl_dom"/>
</dbReference>
<evidence type="ECO:0000256" key="6">
    <source>
        <dbReference type="ARBA" id="ARBA00023136"/>
    </source>
</evidence>
<feature type="compositionally biased region" description="Polar residues" evidence="9">
    <location>
        <begin position="369"/>
        <end position="379"/>
    </location>
</feature>
<dbReference type="PANTHER" id="PTHR11003">
    <property type="entry name" value="POTASSIUM CHANNEL, SUBFAMILY K"/>
    <property type="match status" value="1"/>
</dbReference>
<feature type="compositionally biased region" description="Polar residues" evidence="9">
    <location>
        <begin position="239"/>
        <end position="260"/>
    </location>
</feature>
<evidence type="ECO:0000313" key="13">
    <source>
        <dbReference type="Proteomes" id="UP000069940"/>
    </source>
</evidence>
<comment type="similarity">
    <text evidence="8">Belongs to the two pore domain potassium channel (TC 1.A.1.8) family.</text>
</comment>
<feature type="compositionally biased region" description="Polar residues" evidence="9">
    <location>
        <begin position="387"/>
        <end position="399"/>
    </location>
</feature>
<comment type="subcellular location">
    <subcellularLocation>
        <location evidence="1">Membrane</location>
        <topology evidence="1">Multi-pass membrane protein</topology>
    </subcellularLocation>
</comment>
<evidence type="ECO:0000256" key="7">
    <source>
        <dbReference type="ARBA" id="ARBA00023303"/>
    </source>
</evidence>
<organism evidence="12 13">
    <name type="scientific">Aedes albopictus</name>
    <name type="common">Asian tiger mosquito</name>
    <name type="synonym">Stegomyia albopicta</name>
    <dbReference type="NCBI Taxonomy" id="7160"/>
    <lineage>
        <taxon>Eukaryota</taxon>
        <taxon>Metazoa</taxon>
        <taxon>Ecdysozoa</taxon>
        <taxon>Arthropoda</taxon>
        <taxon>Hexapoda</taxon>
        <taxon>Insecta</taxon>
        <taxon>Pterygota</taxon>
        <taxon>Neoptera</taxon>
        <taxon>Endopterygota</taxon>
        <taxon>Diptera</taxon>
        <taxon>Nematocera</taxon>
        <taxon>Culicoidea</taxon>
        <taxon>Culicidae</taxon>
        <taxon>Culicinae</taxon>
        <taxon>Aedini</taxon>
        <taxon>Aedes</taxon>
        <taxon>Stegomyia</taxon>
    </lineage>
</organism>
<evidence type="ECO:0000313" key="12">
    <source>
        <dbReference type="EnsemblMetazoa" id="AALFPA23_019704.P29016"/>
    </source>
</evidence>
<reference evidence="13" key="1">
    <citation type="journal article" date="2015" name="Proc. Natl. Acad. Sci. U.S.A.">
        <title>Genome sequence of the Asian Tiger mosquito, Aedes albopictus, reveals insights into its biology, genetics, and evolution.</title>
        <authorList>
            <person name="Chen X.G."/>
            <person name="Jiang X."/>
            <person name="Gu J."/>
            <person name="Xu M."/>
            <person name="Wu Y."/>
            <person name="Deng Y."/>
            <person name="Zhang C."/>
            <person name="Bonizzoni M."/>
            <person name="Dermauw W."/>
            <person name="Vontas J."/>
            <person name="Armbruster P."/>
            <person name="Huang X."/>
            <person name="Yang Y."/>
            <person name="Zhang H."/>
            <person name="He W."/>
            <person name="Peng H."/>
            <person name="Liu Y."/>
            <person name="Wu K."/>
            <person name="Chen J."/>
            <person name="Lirakis M."/>
            <person name="Topalis P."/>
            <person name="Van Leeuwen T."/>
            <person name="Hall A.B."/>
            <person name="Jiang X."/>
            <person name="Thorpe C."/>
            <person name="Mueller R.L."/>
            <person name="Sun C."/>
            <person name="Waterhouse R.M."/>
            <person name="Yan G."/>
            <person name="Tu Z.J."/>
            <person name="Fang X."/>
            <person name="James A.A."/>
        </authorList>
    </citation>
    <scope>NUCLEOTIDE SEQUENCE [LARGE SCALE GENOMIC DNA]</scope>
    <source>
        <strain evidence="13">Foshan</strain>
    </source>
</reference>
<keyword evidence="3 8" id="KW-0812">Transmembrane</keyword>
<evidence type="ECO:0000256" key="2">
    <source>
        <dbReference type="ARBA" id="ARBA00022448"/>
    </source>
</evidence>
<accession>A0ABM1ZLT6</accession>
<feature type="transmembrane region" description="Helical" evidence="10">
    <location>
        <begin position="35"/>
        <end position="65"/>
    </location>
</feature>
<feature type="domain" description="Potassium channel" evidence="11">
    <location>
        <begin position="575"/>
        <end position="652"/>
    </location>
</feature>
<dbReference type="EnsemblMetazoa" id="AALFPA23_019704.R29016">
    <property type="protein sequence ID" value="AALFPA23_019704.P29016"/>
    <property type="gene ID" value="AALFPA23_019704"/>
</dbReference>
<dbReference type="SUPFAM" id="SSF81324">
    <property type="entry name" value="Voltage-gated potassium channels"/>
    <property type="match status" value="2"/>
</dbReference>
<keyword evidence="6 10" id="KW-0472">Membrane</keyword>
<dbReference type="Pfam" id="PF07885">
    <property type="entry name" value="Ion_trans_2"/>
    <property type="match status" value="2"/>
</dbReference>
<evidence type="ECO:0000256" key="9">
    <source>
        <dbReference type="SAM" id="MobiDB-lite"/>
    </source>
</evidence>
<evidence type="ECO:0000256" key="10">
    <source>
        <dbReference type="SAM" id="Phobius"/>
    </source>
</evidence>
<keyword evidence="4 10" id="KW-1133">Transmembrane helix</keyword>
<dbReference type="GeneID" id="109397776"/>
<name>A0ABM1ZLT6_AEDAL</name>
<dbReference type="PANTHER" id="PTHR11003:SF334">
    <property type="entry name" value="FI03418P"/>
    <property type="match status" value="1"/>
</dbReference>
<feature type="transmembrane region" description="Helical" evidence="10">
    <location>
        <begin position="141"/>
        <end position="164"/>
    </location>
</feature>
<feature type="transmembrane region" description="Helical" evidence="10">
    <location>
        <begin position="626"/>
        <end position="649"/>
    </location>
</feature>
<protein>
    <recommendedName>
        <fullName evidence="11">Potassium channel domain-containing protein</fullName>
    </recommendedName>
</protein>
<dbReference type="PRINTS" id="PR01333">
    <property type="entry name" value="2POREKCHANEL"/>
</dbReference>
<feature type="region of interest" description="Disordered" evidence="9">
    <location>
        <begin position="494"/>
        <end position="518"/>
    </location>
</feature>
<evidence type="ECO:0000259" key="11">
    <source>
        <dbReference type="Pfam" id="PF07885"/>
    </source>
</evidence>
<keyword evidence="7 8" id="KW-0407">Ion channel</keyword>
<evidence type="ECO:0000256" key="3">
    <source>
        <dbReference type="ARBA" id="ARBA00022692"/>
    </source>
</evidence>
<dbReference type="InterPro" id="IPR003280">
    <property type="entry name" value="2pore_dom_K_chnl"/>
</dbReference>
<dbReference type="Gene3D" id="1.10.287.70">
    <property type="match status" value="2"/>
</dbReference>
<dbReference type="Proteomes" id="UP000069940">
    <property type="component" value="Unassembled WGS sequence"/>
</dbReference>
<feature type="domain" description="Potassium channel" evidence="11">
    <location>
        <begin position="142"/>
        <end position="197"/>
    </location>
</feature>
<reference evidence="12" key="2">
    <citation type="submission" date="2025-05" db="UniProtKB">
        <authorList>
            <consortium name="EnsemblMetazoa"/>
        </authorList>
    </citation>
    <scope>IDENTIFICATION</scope>
    <source>
        <strain evidence="12">Foshan</strain>
    </source>
</reference>
<evidence type="ECO:0000256" key="5">
    <source>
        <dbReference type="ARBA" id="ARBA00023065"/>
    </source>
</evidence>
<evidence type="ECO:0000256" key="8">
    <source>
        <dbReference type="RuleBase" id="RU003857"/>
    </source>
</evidence>
<evidence type="ECO:0000256" key="4">
    <source>
        <dbReference type="ARBA" id="ARBA00022989"/>
    </source>
</evidence>
<proteinExistence type="inferred from homology"/>
<feature type="region of interest" description="Disordered" evidence="9">
    <location>
        <begin position="1"/>
        <end position="20"/>
    </location>
</feature>
<feature type="region of interest" description="Disordered" evidence="9">
    <location>
        <begin position="363"/>
        <end position="407"/>
    </location>
</feature>
<feature type="transmembrane region" description="Helical" evidence="10">
    <location>
        <begin position="599"/>
        <end position="620"/>
    </location>
</feature>
<feature type="transmembrane region" description="Helical" evidence="10">
    <location>
        <begin position="176"/>
        <end position="194"/>
    </location>
</feature>
<feature type="transmembrane region" description="Helical" evidence="10">
    <location>
        <begin position="567"/>
        <end position="587"/>
    </location>
</feature>
<dbReference type="RefSeq" id="XP_062715206.1">
    <property type="nucleotide sequence ID" value="XM_062859222.1"/>
</dbReference>
<feature type="region of interest" description="Disordered" evidence="9">
    <location>
        <begin position="218"/>
        <end position="265"/>
    </location>
</feature>
<evidence type="ECO:0000256" key="1">
    <source>
        <dbReference type="ARBA" id="ARBA00004141"/>
    </source>
</evidence>